<protein>
    <submittedName>
        <fullName evidence="2">Permease prefix domain 1-containing protein</fullName>
    </submittedName>
</protein>
<reference evidence="3" key="1">
    <citation type="journal article" date="2019" name="Int. J. Syst. Evol. Microbiol.">
        <title>The Global Catalogue of Microorganisms (GCM) 10K type strain sequencing project: providing services to taxonomists for standard genome sequencing and annotation.</title>
        <authorList>
            <consortium name="The Broad Institute Genomics Platform"/>
            <consortium name="The Broad Institute Genome Sequencing Center for Infectious Disease"/>
            <person name="Wu L."/>
            <person name="Ma J."/>
        </authorList>
    </citation>
    <scope>NUCLEOTIDE SEQUENCE [LARGE SCALE GENOMIC DNA]</scope>
    <source>
        <strain evidence="3">CECT 7649</strain>
    </source>
</reference>
<feature type="transmembrane region" description="Helical" evidence="1">
    <location>
        <begin position="125"/>
        <end position="145"/>
    </location>
</feature>
<evidence type="ECO:0000256" key="1">
    <source>
        <dbReference type="SAM" id="Phobius"/>
    </source>
</evidence>
<dbReference type="Proteomes" id="UP001596496">
    <property type="component" value="Unassembled WGS sequence"/>
</dbReference>
<sequence>MASASVIDDYVSTLGRTLRGSTRVRRDLLAEARDGLADSAEAYLAEGFDRAEAERMAVAEFGPVDEIAPGYQEEIAAHQGRRTAAVMFVTVPLMTLMWSVIWKIFPENPWTVTEVRAAWFTPLARFLDFFQFGVGVLGALALLAFSGPLRAVRRPGVLTRALGILLWIQVPAICLMGLALAAGAGRALSGFDAYPPGMVASLVSYLVSGSLLWSATRCVIVSRPLPAASAATVSQRSALN</sequence>
<dbReference type="InterPro" id="IPR047928">
    <property type="entry name" value="Perm_prefix_1"/>
</dbReference>
<evidence type="ECO:0000313" key="3">
    <source>
        <dbReference type="Proteomes" id="UP001596496"/>
    </source>
</evidence>
<dbReference type="RefSeq" id="WP_380826642.1">
    <property type="nucleotide sequence ID" value="NZ_JBHTCG010000007.1"/>
</dbReference>
<proteinExistence type="predicted"/>
<dbReference type="NCBIfam" id="NF038403">
    <property type="entry name" value="perm_prefix_1"/>
    <property type="match status" value="1"/>
</dbReference>
<keyword evidence="1" id="KW-0812">Transmembrane</keyword>
<keyword evidence="1" id="KW-1133">Transmembrane helix</keyword>
<gene>
    <name evidence="2" type="ORF">ACFQSB_13375</name>
</gene>
<feature type="transmembrane region" description="Helical" evidence="1">
    <location>
        <begin position="157"/>
        <end position="181"/>
    </location>
</feature>
<keyword evidence="1" id="KW-0472">Membrane</keyword>
<name>A0ABW2P7P8_9ACTN</name>
<dbReference type="Pfam" id="PF22564">
    <property type="entry name" value="HAAS"/>
    <property type="match status" value="1"/>
</dbReference>
<evidence type="ECO:0000313" key="2">
    <source>
        <dbReference type="EMBL" id="MFC7383206.1"/>
    </source>
</evidence>
<feature type="transmembrane region" description="Helical" evidence="1">
    <location>
        <begin position="193"/>
        <end position="213"/>
    </location>
</feature>
<organism evidence="2 3">
    <name type="scientific">Sphaerisporangium rhizosphaerae</name>
    <dbReference type="NCBI Taxonomy" id="2269375"/>
    <lineage>
        <taxon>Bacteria</taxon>
        <taxon>Bacillati</taxon>
        <taxon>Actinomycetota</taxon>
        <taxon>Actinomycetes</taxon>
        <taxon>Streptosporangiales</taxon>
        <taxon>Streptosporangiaceae</taxon>
        <taxon>Sphaerisporangium</taxon>
    </lineage>
</organism>
<accession>A0ABW2P7P8</accession>
<dbReference type="EMBL" id="JBHTCG010000007">
    <property type="protein sequence ID" value="MFC7383206.1"/>
    <property type="molecule type" value="Genomic_DNA"/>
</dbReference>
<keyword evidence="3" id="KW-1185">Reference proteome</keyword>
<comment type="caution">
    <text evidence="2">The sequence shown here is derived from an EMBL/GenBank/DDBJ whole genome shotgun (WGS) entry which is preliminary data.</text>
</comment>
<feature type="transmembrane region" description="Helical" evidence="1">
    <location>
        <begin position="84"/>
        <end position="105"/>
    </location>
</feature>